<protein>
    <submittedName>
        <fullName evidence="1">Uncharacterized protein</fullName>
    </submittedName>
</protein>
<accession>A0AAW9CLU5</accession>
<dbReference type="RefSeq" id="WP_019255944.1">
    <property type="nucleotide sequence ID" value="NZ_JANUQN010000013.1"/>
</dbReference>
<dbReference type="Proteomes" id="UP001272137">
    <property type="component" value="Unassembled WGS sequence"/>
</dbReference>
<comment type="caution">
    <text evidence="1">The sequence shown here is derived from an EMBL/GenBank/DDBJ whole genome shotgun (WGS) entry which is preliminary data.</text>
</comment>
<evidence type="ECO:0000313" key="2">
    <source>
        <dbReference type="Proteomes" id="UP001272137"/>
    </source>
</evidence>
<organism evidence="1 2">
    <name type="scientific">Burkholderia thailandensis</name>
    <dbReference type="NCBI Taxonomy" id="57975"/>
    <lineage>
        <taxon>Bacteria</taxon>
        <taxon>Pseudomonadati</taxon>
        <taxon>Pseudomonadota</taxon>
        <taxon>Betaproteobacteria</taxon>
        <taxon>Burkholderiales</taxon>
        <taxon>Burkholderiaceae</taxon>
        <taxon>Burkholderia</taxon>
        <taxon>pseudomallei group</taxon>
    </lineage>
</organism>
<proteinExistence type="predicted"/>
<evidence type="ECO:0000313" key="1">
    <source>
        <dbReference type="EMBL" id="MDW9251873.1"/>
    </source>
</evidence>
<sequence>MGELADIYSIETELRIARDYCLEAKQLRMDDKREALIVDALVMAAVVRYTRCFQRTYP</sequence>
<dbReference type="EMBL" id="QXCT01000001">
    <property type="protein sequence ID" value="MDW9251873.1"/>
    <property type="molecule type" value="Genomic_DNA"/>
</dbReference>
<dbReference type="AlphaFoldDB" id="A0AAW9CLU5"/>
<name>A0AAW9CLU5_BURTH</name>
<gene>
    <name evidence="1" type="ORF">C7S16_4284</name>
</gene>
<reference evidence="1" key="1">
    <citation type="submission" date="2018-08" db="EMBL/GenBank/DDBJ databases">
        <title>Identification of Burkholderia cepacia strains that express a Burkholderia pseudomallei-like capsular polysaccharide.</title>
        <authorList>
            <person name="Burtnick M.N."/>
            <person name="Vongsouvath M."/>
            <person name="Newton P."/>
            <person name="Wuthiekanun V."/>
            <person name="Limmathurotsakul D."/>
            <person name="Brett P.J."/>
            <person name="Chantratita N."/>
            <person name="Dance D.A."/>
        </authorList>
    </citation>
    <scope>NUCLEOTIDE SEQUENCE</scope>
    <source>
        <strain evidence="1">SBXCC001</strain>
    </source>
</reference>